<comment type="caution">
    <text evidence="1">The sequence shown here is derived from an EMBL/GenBank/DDBJ whole genome shotgun (WGS) entry which is preliminary data.</text>
</comment>
<dbReference type="Gene3D" id="3.40.50.300">
    <property type="entry name" value="P-loop containing nucleotide triphosphate hydrolases"/>
    <property type="match status" value="1"/>
</dbReference>
<organism evidence="1 2">
    <name type="scientific">Marimonas arenosa</name>
    <dbReference type="NCBI Taxonomy" id="1795305"/>
    <lineage>
        <taxon>Bacteria</taxon>
        <taxon>Pseudomonadati</taxon>
        <taxon>Pseudomonadota</taxon>
        <taxon>Alphaproteobacteria</taxon>
        <taxon>Rhodobacterales</taxon>
        <taxon>Paracoccaceae</taxon>
        <taxon>Marimonas</taxon>
    </lineage>
</organism>
<dbReference type="Proteomes" id="UP001226762">
    <property type="component" value="Unassembled WGS sequence"/>
</dbReference>
<name>A0AAE3W8J1_9RHOB</name>
<keyword evidence="1" id="KW-0418">Kinase</keyword>
<keyword evidence="1" id="KW-0808">Transferase</keyword>
<reference evidence="1" key="1">
    <citation type="submission" date="2022-07" db="EMBL/GenBank/DDBJ databases">
        <authorList>
            <person name="Otstavnykh N."/>
            <person name="Isaeva M."/>
            <person name="Bystritskaya E."/>
        </authorList>
    </citation>
    <scope>NUCLEOTIDE SEQUENCE</scope>
    <source>
        <strain evidence="1">KCTC 52189</strain>
    </source>
</reference>
<accession>A0AAE3W8J1</accession>
<proteinExistence type="predicted"/>
<gene>
    <name evidence="1" type="ORF">NO357_00720</name>
</gene>
<evidence type="ECO:0000313" key="2">
    <source>
        <dbReference type="Proteomes" id="UP001226762"/>
    </source>
</evidence>
<dbReference type="InterPro" id="IPR027417">
    <property type="entry name" value="P-loop_NTPase"/>
</dbReference>
<dbReference type="AlphaFoldDB" id="A0AAE3W8J1"/>
<keyword evidence="2" id="KW-1185">Reference proteome</keyword>
<dbReference type="EMBL" id="JANHAX010000001">
    <property type="protein sequence ID" value="MDQ2088421.1"/>
    <property type="molecule type" value="Genomic_DNA"/>
</dbReference>
<sequence>MLVFSKAKLVLLSVPKTGTTAIEAALAPQAAIAVLEPPDLKHAPLYRYNRYFRPMVDKFVGDVDIAAVIREPVSWLGSWYRYRGRPFLDGSPQSTRGLSFEDFVNGYLAEPREVFANVGSQAKFVEPRPNGTAVTHFFRYEEMQTFLRFLEQRLGQTVELPRLNVSPPADLTLSLENEARLRATCAADFALWDSIAPE</sequence>
<dbReference type="GO" id="GO:0016301">
    <property type="term" value="F:kinase activity"/>
    <property type="evidence" value="ECO:0007669"/>
    <property type="project" value="UniProtKB-KW"/>
</dbReference>
<reference evidence="1" key="2">
    <citation type="submission" date="2023-02" db="EMBL/GenBank/DDBJ databases">
        <title>'Rhodoalgimonas zhirmunskyi' gen. nov., isolated from a red alga.</title>
        <authorList>
            <person name="Nedashkovskaya O.I."/>
            <person name="Otstavnykh N.Y."/>
            <person name="Bystritskaya E.P."/>
            <person name="Balabanova L.A."/>
            <person name="Isaeva M.P."/>
        </authorList>
    </citation>
    <scope>NUCLEOTIDE SEQUENCE</scope>
    <source>
        <strain evidence="1">KCTC 52189</strain>
    </source>
</reference>
<dbReference type="SUPFAM" id="SSF52540">
    <property type="entry name" value="P-loop containing nucleoside triphosphate hydrolases"/>
    <property type="match status" value="1"/>
</dbReference>
<evidence type="ECO:0000313" key="1">
    <source>
        <dbReference type="EMBL" id="MDQ2088421.1"/>
    </source>
</evidence>
<dbReference type="RefSeq" id="WP_306733690.1">
    <property type="nucleotide sequence ID" value="NZ_JANHAX010000001.1"/>
</dbReference>
<protein>
    <submittedName>
        <fullName evidence="1">Gamma-glutamyl kinase</fullName>
    </submittedName>
</protein>